<dbReference type="InterPro" id="IPR029063">
    <property type="entry name" value="SAM-dependent_MTases_sf"/>
</dbReference>
<dbReference type="EMBL" id="CP042467">
    <property type="protein sequence ID" value="QED29074.1"/>
    <property type="molecule type" value="Genomic_DNA"/>
</dbReference>
<name>A0A5B8XU92_9DELT</name>
<gene>
    <name evidence="1" type="ORF">FRD01_17880</name>
</gene>
<dbReference type="Gene3D" id="3.40.50.150">
    <property type="entry name" value="Vaccinia Virus protein VP39"/>
    <property type="match status" value="1"/>
</dbReference>
<proteinExistence type="predicted"/>
<evidence type="ECO:0000313" key="1">
    <source>
        <dbReference type="EMBL" id="QED29074.1"/>
    </source>
</evidence>
<sequence length="388" mass="43342">MSDTFLLEPAFQFSAALDPHRRNAYEKAIREAAKKMGGTPSIALIGWQAATLVDVALEVSERVYIVEKHPELFESIQNAVMTRGIGKNVSLFKEDAASVQLDSRVDIAVTIVHSPWFMETPAAQILTNIRKNVLKPEGVMIPRRFVHLFELASSATDISGISLRVPRYGRPGEVFAVLGESKHWSTTDFTHDEDFSVEIDDTIIVKPLLSGTLTGLRLSTLVELTDNTVHLAGHSGYQSLFMPLREDLDVKAHEPVTIFARFRMGEGLKASRFMARHIDDSETPAAEISPDVLQKFHDNVAKMIAQVDELGRGADLDKVVTYTFDPHGDVTRLTALFWTVDDEFRKPLKAMVEDFRRLAAQAGSTPTDEQIYNIMLDSYRSIRSGERP</sequence>
<keyword evidence="2" id="KW-1185">Reference proteome</keyword>
<dbReference type="KEGG" id="bbae:FRD01_17880"/>
<protein>
    <submittedName>
        <fullName evidence="1">Uncharacterized protein</fullName>
    </submittedName>
</protein>
<dbReference type="OrthoDB" id="5487937at2"/>
<organism evidence="1 2">
    <name type="scientific">Microvenator marinus</name>
    <dbReference type="NCBI Taxonomy" id="2600177"/>
    <lineage>
        <taxon>Bacteria</taxon>
        <taxon>Deltaproteobacteria</taxon>
        <taxon>Bradymonadales</taxon>
        <taxon>Microvenatoraceae</taxon>
        <taxon>Microvenator</taxon>
    </lineage>
</organism>
<dbReference type="RefSeq" id="WP_146962065.1">
    <property type="nucleotide sequence ID" value="NZ_CP042467.1"/>
</dbReference>
<evidence type="ECO:0000313" key="2">
    <source>
        <dbReference type="Proteomes" id="UP000321595"/>
    </source>
</evidence>
<dbReference type="SUPFAM" id="SSF53335">
    <property type="entry name" value="S-adenosyl-L-methionine-dependent methyltransferases"/>
    <property type="match status" value="1"/>
</dbReference>
<dbReference type="Proteomes" id="UP000321595">
    <property type="component" value="Chromosome"/>
</dbReference>
<reference evidence="1 2" key="1">
    <citation type="submission" date="2019-08" db="EMBL/GenBank/DDBJ databases">
        <authorList>
            <person name="Liang Q."/>
        </authorList>
    </citation>
    <scope>NUCLEOTIDE SEQUENCE [LARGE SCALE GENOMIC DNA]</scope>
    <source>
        <strain evidence="1 2">V1718</strain>
    </source>
</reference>
<accession>A0A5B8XU92</accession>
<dbReference type="AlphaFoldDB" id="A0A5B8XU92"/>